<dbReference type="InterPro" id="IPR002035">
    <property type="entry name" value="VWF_A"/>
</dbReference>
<dbReference type="InterPro" id="IPR050525">
    <property type="entry name" value="ECM_Assembly_Org"/>
</dbReference>
<reference evidence="8 9" key="1">
    <citation type="journal article" date="2021" name="Elife">
        <title>Chloroplast acquisition without the gene transfer in kleptoplastic sea slugs, Plakobranchus ocellatus.</title>
        <authorList>
            <person name="Maeda T."/>
            <person name="Takahashi S."/>
            <person name="Yoshida T."/>
            <person name="Shimamura S."/>
            <person name="Takaki Y."/>
            <person name="Nagai Y."/>
            <person name="Toyoda A."/>
            <person name="Suzuki Y."/>
            <person name="Arimoto A."/>
            <person name="Ishii H."/>
            <person name="Satoh N."/>
            <person name="Nishiyama T."/>
            <person name="Hasebe M."/>
            <person name="Maruyama T."/>
            <person name="Minagawa J."/>
            <person name="Obokata J."/>
            <person name="Shigenobu S."/>
        </authorList>
    </citation>
    <scope>NUCLEOTIDE SEQUENCE [LARGE SCALE GENOMIC DNA]</scope>
</reference>
<dbReference type="FunFam" id="3.40.50.410:FF:000004">
    <property type="entry name" value="collagen alpha-6(VI) chain"/>
    <property type="match status" value="1"/>
</dbReference>
<evidence type="ECO:0000259" key="7">
    <source>
        <dbReference type="PROSITE" id="PS50234"/>
    </source>
</evidence>
<dbReference type="Gene3D" id="3.40.50.410">
    <property type="entry name" value="von Willebrand factor, type A domain"/>
    <property type="match status" value="2"/>
</dbReference>
<dbReference type="CDD" id="cd01472">
    <property type="entry name" value="vWA_collagen"/>
    <property type="match status" value="2"/>
</dbReference>
<keyword evidence="9" id="KW-1185">Reference proteome</keyword>
<dbReference type="PANTHER" id="PTHR24020">
    <property type="entry name" value="COLLAGEN ALPHA"/>
    <property type="match status" value="1"/>
</dbReference>
<evidence type="ECO:0000313" key="8">
    <source>
        <dbReference type="EMBL" id="GFO49159.1"/>
    </source>
</evidence>
<keyword evidence="4" id="KW-0677">Repeat</keyword>
<evidence type="ECO:0000256" key="2">
    <source>
        <dbReference type="ARBA" id="ARBA00022525"/>
    </source>
</evidence>
<feature type="region of interest" description="Disordered" evidence="6">
    <location>
        <begin position="299"/>
        <end position="322"/>
    </location>
</feature>
<dbReference type="SMART" id="SM00327">
    <property type="entry name" value="VWA"/>
    <property type="match status" value="2"/>
</dbReference>
<evidence type="ECO:0000256" key="5">
    <source>
        <dbReference type="ARBA" id="ARBA00023180"/>
    </source>
</evidence>
<keyword evidence="5" id="KW-0325">Glycoprotein</keyword>
<dbReference type="SUPFAM" id="SSF53300">
    <property type="entry name" value="vWA-like"/>
    <property type="match status" value="2"/>
</dbReference>
<feature type="compositionally biased region" description="Low complexity" evidence="6">
    <location>
        <begin position="299"/>
        <end position="319"/>
    </location>
</feature>
<dbReference type="PANTHER" id="PTHR24020:SF20">
    <property type="entry name" value="PH DOMAIN-CONTAINING PROTEIN"/>
    <property type="match status" value="1"/>
</dbReference>
<dbReference type="PROSITE" id="PS50234">
    <property type="entry name" value="VWFA"/>
    <property type="match status" value="2"/>
</dbReference>
<feature type="domain" description="VWFA" evidence="7">
    <location>
        <begin position="329"/>
        <end position="502"/>
    </location>
</feature>
<sequence length="714" mass="77838">MSTARGLTETFDSCEGGNVWDSSVDTGAPPLQAELAIKSRSARRTDLKKATITERYQRTDTVVSNIFSEAMAFSASHSLLLLVTIASLPLALGNPMKKPCGKAADVVFVIDTSSSIWIVDFESFALPFIQSVVSAFNIGPGPEQTRVGAISYSSSARLQFHLNTYQDEKSVLDAIGKIRFHRGDTYTDKALRYVNNYMFLPRNGGREGVAHIVIVLTDGKSSRHSKTALQAMKAKENGISIFAIGVGYADEAELKILASQPESQFKFRVAGYQALDGIKIELALKACEVTASPMSTEITSTTTTTTTTTTPTTTSTEPPKSNCGGKPADIFFILDTSSSIRKRDFDTSVLRFVRATLSNFDIGENLTRVGVMTFSDKPHLVIPLGAHMDKQMLLDAINRRAVRYTLGGTNTGDALREIRILAKWRKNVAKIAVVLTDGQSSDEEKTREEADLLKKDGVKIYAIGVGKATKQAELETIANDPKADFVFSVDGFAALTELQEVLAITACREPVVQADQPTCGSGPTHVTFAVDSNTLSLSKKRHVISQIQSVTERLDSLDGDIRLSLKSGACAGNLDFSLTSPRKANFIMKQIKRKLQPSLHKVIQEWRKTDLSDLTEVVKKNGVTKLTKDVNYKGSNKGLVVLVNNENEAESDQILKEVLVLLDAGIEVLVLLDVSVSQYTTDKWKNALGKQRVVSGIGPDMGFSGYVMEFMCSL</sequence>
<keyword evidence="3" id="KW-0732">Signal</keyword>
<dbReference type="GO" id="GO:0005576">
    <property type="term" value="C:extracellular region"/>
    <property type="evidence" value="ECO:0007669"/>
    <property type="project" value="UniProtKB-SubCell"/>
</dbReference>
<dbReference type="EMBL" id="BLXT01008461">
    <property type="protein sequence ID" value="GFO49159.1"/>
    <property type="molecule type" value="Genomic_DNA"/>
</dbReference>
<organism evidence="8 9">
    <name type="scientific">Plakobranchus ocellatus</name>
    <dbReference type="NCBI Taxonomy" id="259542"/>
    <lineage>
        <taxon>Eukaryota</taxon>
        <taxon>Metazoa</taxon>
        <taxon>Spiralia</taxon>
        <taxon>Lophotrochozoa</taxon>
        <taxon>Mollusca</taxon>
        <taxon>Gastropoda</taxon>
        <taxon>Heterobranchia</taxon>
        <taxon>Euthyneura</taxon>
        <taxon>Panpulmonata</taxon>
        <taxon>Sacoglossa</taxon>
        <taxon>Placobranchoidea</taxon>
        <taxon>Plakobranchidae</taxon>
        <taxon>Plakobranchus</taxon>
    </lineage>
</organism>
<dbReference type="Proteomes" id="UP000735302">
    <property type="component" value="Unassembled WGS sequence"/>
</dbReference>
<name>A0AAV4DYL3_9GAST</name>
<accession>A0AAV4DYL3</accession>
<evidence type="ECO:0000313" key="9">
    <source>
        <dbReference type="Proteomes" id="UP000735302"/>
    </source>
</evidence>
<dbReference type="GO" id="GO:0005581">
    <property type="term" value="C:collagen trimer"/>
    <property type="evidence" value="ECO:0007669"/>
    <property type="project" value="UniProtKB-KW"/>
</dbReference>
<proteinExistence type="predicted"/>
<protein>
    <submittedName>
        <fullName evidence="8">Collagen alpha-5(Vi) chain</fullName>
    </submittedName>
</protein>
<dbReference type="InterPro" id="IPR036465">
    <property type="entry name" value="vWFA_dom_sf"/>
</dbReference>
<comment type="caution">
    <text evidence="8">The sequence shown here is derived from an EMBL/GenBank/DDBJ whole genome shotgun (WGS) entry which is preliminary data.</text>
</comment>
<dbReference type="PRINTS" id="PR00453">
    <property type="entry name" value="VWFADOMAIN"/>
</dbReference>
<evidence type="ECO:0000256" key="4">
    <source>
        <dbReference type="ARBA" id="ARBA00022737"/>
    </source>
</evidence>
<keyword evidence="2" id="KW-0964">Secreted</keyword>
<evidence type="ECO:0000256" key="6">
    <source>
        <dbReference type="SAM" id="MobiDB-lite"/>
    </source>
</evidence>
<feature type="domain" description="VWFA" evidence="7">
    <location>
        <begin position="105"/>
        <end position="282"/>
    </location>
</feature>
<evidence type="ECO:0000256" key="1">
    <source>
        <dbReference type="ARBA" id="ARBA00004613"/>
    </source>
</evidence>
<keyword evidence="8" id="KW-0176">Collagen</keyword>
<comment type="subcellular location">
    <subcellularLocation>
        <location evidence="1">Secreted</location>
    </subcellularLocation>
</comment>
<dbReference type="Pfam" id="PF00092">
    <property type="entry name" value="VWA"/>
    <property type="match status" value="2"/>
</dbReference>
<gene>
    <name evidence="8" type="ORF">PoB_007566400</name>
</gene>
<evidence type="ECO:0000256" key="3">
    <source>
        <dbReference type="ARBA" id="ARBA00022729"/>
    </source>
</evidence>
<dbReference type="AlphaFoldDB" id="A0AAV4DYL3"/>